<evidence type="ECO:0000259" key="2">
    <source>
        <dbReference type="Pfam" id="PF21603"/>
    </source>
</evidence>
<dbReference type="InterPro" id="IPR050754">
    <property type="entry name" value="FKBP4/5/8-like"/>
</dbReference>
<proteinExistence type="predicted"/>
<dbReference type="FunCoup" id="B4KDL5">
    <property type="interactions" value="171"/>
</dbReference>
<sequence>MDWYVGKEWSDAARGLQKKVLSLEFQRVEKPLLVSTVAFTVKKPCANLGSRPTKYLASKEPQQYTLEMGSADSPIDCYIEILLQQFVIGETSACSITTKTGECLEFELKLDRIVSNKQIDKLSAGEMYNLALKYKEKGVAMYKAYPKFACDYFSRAAKLLITYKPFDKLDKQKNGIAGNEMEQLFVQIQTNLAACMILEKRYEHVIYHTEFVDTQEQPSEKSIYRRALAFYYLKEFEKAQNLIERVPQYEDKREFTKLRDNIATSWKSSNANYKQLVQRMFT</sequence>
<dbReference type="PhylomeDB" id="B4KDL5"/>
<protein>
    <submittedName>
        <fullName evidence="3">Uncharacterized protein</fullName>
    </submittedName>
</protein>
<evidence type="ECO:0000313" key="3">
    <source>
        <dbReference type="EMBL" id="EDW13849.1"/>
    </source>
</evidence>
<dbReference type="GO" id="GO:1901873">
    <property type="term" value="P:regulation of post-translational protein modification"/>
    <property type="evidence" value="ECO:0007669"/>
    <property type="project" value="EnsemblMetazoa"/>
</dbReference>
<dbReference type="InterPro" id="IPR040478">
    <property type="entry name" value="FKBP_N_2"/>
</dbReference>
<dbReference type="GO" id="GO:0042176">
    <property type="term" value="P:regulation of protein catabolic process"/>
    <property type="evidence" value="ECO:0007669"/>
    <property type="project" value="EnsemblMetazoa"/>
</dbReference>
<dbReference type="GO" id="GO:0045475">
    <property type="term" value="P:locomotor rhythm"/>
    <property type="evidence" value="ECO:0007669"/>
    <property type="project" value="EnsemblMetazoa"/>
</dbReference>
<dbReference type="KEGG" id="dmo:Dmoj_GI23937"/>
<dbReference type="GO" id="GO:0019209">
    <property type="term" value="F:kinase activator activity"/>
    <property type="evidence" value="ECO:0007669"/>
    <property type="project" value="EnsemblMetazoa"/>
</dbReference>
<accession>B4KDL5</accession>
<dbReference type="Pfam" id="PF21603">
    <property type="entry name" value="Bdbt-like_TPR"/>
    <property type="match status" value="1"/>
</dbReference>
<dbReference type="InterPro" id="IPR011990">
    <property type="entry name" value="TPR-like_helical_dom_sf"/>
</dbReference>
<organism evidence="3 4">
    <name type="scientific">Drosophila mojavensis</name>
    <name type="common">Fruit fly</name>
    <dbReference type="NCBI Taxonomy" id="7230"/>
    <lineage>
        <taxon>Eukaryota</taxon>
        <taxon>Metazoa</taxon>
        <taxon>Ecdysozoa</taxon>
        <taxon>Arthropoda</taxon>
        <taxon>Hexapoda</taxon>
        <taxon>Insecta</taxon>
        <taxon>Pterygota</taxon>
        <taxon>Neoptera</taxon>
        <taxon>Endopterygota</taxon>
        <taxon>Diptera</taxon>
        <taxon>Brachycera</taxon>
        <taxon>Muscomorpha</taxon>
        <taxon>Ephydroidea</taxon>
        <taxon>Drosophilidae</taxon>
        <taxon>Drosophila</taxon>
    </lineage>
</organism>
<dbReference type="Proteomes" id="UP000009192">
    <property type="component" value="Unassembled WGS sequence"/>
</dbReference>
<dbReference type="HOGENOM" id="CLU_974077_0_0_1"/>
<dbReference type="SUPFAM" id="SSF48452">
    <property type="entry name" value="TPR-like"/>
    <property type="match status" value="1"/>
</dbReference>
<dbReference type="SMR" id="B4KDL5"/>
<dbReference type="PANTHER" id="PTHR46512:SF10">
    <property type="entry name" value="FK506-BINDING PROTEIN-LIKE"/>
    <property type="match status" value="1"/>
</dbReference>
<dbReference type="AlphaFoldDB" id="B4KDL5"/>
<dbReference type="PANTHER" id="PTHR46512">
    <property type="entry name" value="PEPTIDYLPROLYL ISOMERASE"/>
    <property type="match status" value="1"/>
</dbReference>
<evidence type="ECO:0000259" key="1">
    <source>
        <dbReference type="Pfam" id="PF18023"/>
    </source>
</evidence>
<feature type="domain" description="Bride of doubletime-like TPR" evidence="2">
    <location>
        <begin position="124"/>
        <end position="207"/>
    </location>
</feature>
<feature type="domain" description="BDBT FKBP like N-terminal" evidence="1">
    <location>
        <begin position="9"/>
        <end position="113"/>
    </location>
</feature>
<dbReference type="GO" id="GO:0090175">
    <property type="term" value="P:regulation of establishment of planar polarity"/>
    <property type="evidence" value="ECO:0007669"/>
    <property type="project" value="EnsemblMetazoa"/>
</dbReference>
<reference evidence="3 4" key="1">
    <citation type="journal article" date="2007" name="Nature">
        <title>Evolution of genes and genomes on the Drosophila phylogeny.</title>
        <authorList>
            <consortium name="Drosophila 12 Genomes Consortium"/>
            <person name="Clark A.G."/>
            <person name="Eisen M.B."/>
            <person name="Smith D.R."/>
            <person name="Bergman C.M."/>
            <person name="Oliver B."/>
            <person name="Markow T.A."/>
            <person name="Kaufman T.C."/>
            <person name="Kellis M."/>
            <person name="Gelbart W."/>
            <person name="Iyer V.N."/>
            <person name="Pollard D.A."/>
            <person name="Sackton T.B."/>
            <person name="Larracuente A.M."/>
            <person name="Singh N.D."/>
            <person name="Abad J.P."/>
            <person name="Abt D.N."/>
            <person name="Adryan B."/>
            <person name="Aguade M."/>
            <person name="Akashi H."/>
            <person name="Anderson W.W."/>
            <person name="Aquadro C.F."/>
            <person name="Ardell D.H."/>
            <person name="Arguello R."/>
            <person name="Artieri C.G."/>
            <person name="Barbash D.A."/>
            <person name="Barker D."/>
            <person name="Barsanti P."/>
            <person name="Batterham P."/>
            <person name="Batzoglou S."/>
            <person name="Begun D."/>
            <person name="Bhutkar A."/>
            <person name="Blanco E."/>
            <person name="Bosak S.A."/>
            <person name="Bradley R.K."/>
            <person name="Brand A.D."/>
            <person name="Brent M.R."/>
            <person name="Brooks A.N."/>
            <person name="Brown R.H."/>
            <person name="Butlin R.K."/>
            <person name="Caggese C."/>
            <person name="Calvi B.R."/>
            <person name="Bernardo de Carvalho A."/>
            <person name="Caspi A."/>
            <person name="Castrezana S."/>
            <person name="Celniker S.E."/>
            <person name="Chang J.L."/>
            <person name="Chapple C."/>
            <person name="Chatterji S."/>
            <person name="Chinwalla A."/>
            <person name="Civetta A."/>
            <person name="Clifton S.W."/>
            <person name="Comeron J.M."/>
            <person name="Costello J.C."/>
            <person name="Coyne J.A."/>
            <person name="Daub J."/>
            <person name="David R.G."/>
            <person name="Delcher A.L."/>
            <person name="Delehaunty K."/>
            <person name="Do C.B."/>
            <person name="Ebling H."/>
            <person name="Edwards K."/>
            <person name="Eickbush T."/>
            <person name="Evans J.D."/>
            <person name="Filipski A."/>
            <person name="Findeiss S."/>
            <person name="Freyhult E."/>
            <person name="Fulton L."/>
            <person name="Fulton R."/>
            <person name="Garcia A.C."/>
            <person name="Gardiner A."/>
            <person name="Garfield D.A."/>
            <person name="Garvin B.E."/>
            <person name="Gibson G."/>
            <person name="Gilbert D."/>
            <person name="Gnerre S."/>
            <person name="Godfrey J."/>
            <person name="Good R."/>
            <person name="Gotea V."/>
            <person name="Gravely B."/>
            <person name="Greenberg A.J."/>
            <person name="Griffiths-Jones S."/>
            <person name="Gross S."/>
            <person name="Guigo R."/>
            <person name="Gustafson E.A."/>
            <person name="Haerty W."/>
            <person name="Hahn M.W."/>
            <person name="Halligan D.L."/>
            <person name="Halpern A.L."/>
            <person name="Halter G.M."/>
            <person name="Han M.V."/>
            <person name="Heger A."/>
            <person name="Hillier L."/>
            <person name="Hinrichs A.S."/>
            <person name="Holmes I."/>
            <person name="Hoskins R.A."/>
            <person name="Hubisz M.J."/>
            <person name="Hultmark D."/>
            <person name="Huntley M.A."/>
            <person name="Jaffe D.B."/>
            <person name="Jagadeeshan S."/>
            <person name="Jeck W.R."/>
            <person name="Johnson J."/>
            <person name="Jones C.D."/>
            <person name="Jordan W.C."/>
            <person name="Karpen G.H."/>
            <person name="Kataoka E."/>
            <person name="Keightley P.D."/>
            <person name="Kheradpour P."/>
            <person name="Kirkness E.F."/>
            <person name="Koerich L.B."/>
            <person name="Kristiansen K."/>
            <person name="Kudrna D."/>
            <person name="Kulathinal R.J."/>
            <person name="Kumar S."/>
            <person name="Kwok R."/>
            <person name="Lander E."/>
            <person name="Langley C.H."/>
            <person name="Lapoint R."/>
            <person name="Lazzaro B.P."/>
            <person name="Lee S.J."/>
            <person name="Levesque L."/>
            <person name="Li R."/>
            <person name="Lin C.F."/>
            <person name="Lin M.F."/>
            <person name="Lindblad-Toh K."/>
            <person name="Llopart A."/>
            <person name="Long M."/>
            <person name="Low L."/>
            <person name="Lozovsky E."/>
            <person name="Lu J."/>
            <person name="Luo M."/>
            <person name="Machado C.A."/>
            <person name="Makalowski W."/>
            <person name="Marzo M."/>
            <person name="Matsuda M."/>
            <person name="Matzkin L."/>
            <person name="McAllister B."/>
            <person name="McBride C.S."/>
            <person name="McKernan B."/>
            <person name="McKernan K."/>
            <person name="Mendez-Lago M."/>
            <person name="Minx P."/>
            <person name="Mollenhauer M.U."/>
            <person name="Montooth K."/>
            <person name="Mount S.M."/>
            <person name="Mu X."/>
            <person name="Myers E."/>
            <person name="Negre B."/>
            <person name="Newfeld S."/>
            <person name="Nielsen R."/>
            <person name="Noor M.A."/>
            <person name="O'Grady P."/>
            <person name="Pachter L."/>
            <person name="Papaceit M."/>
            <person name="Parisi M.J."/>
            <person name="Parisi M."/>
            <person name="Parts L."/>
            <person name="Pedersen J.S."/>
            <person name="Pesole G."/>
            <person name="Phillippy A.M."/>
            <person name="Ponting C.P."/>
            <person name="Pop M."/>
            <person name="Porcelli D."/>
            <person name="Powell J.R."/>
            <person name="Prohaska S."/>
            <person name="Pruitt K."/>
            <person name="Puig M."/>
            <person name="Quesneville H."/>
            <person name="Ram K.R."/>
            <person name="Rand D."/>
            <person name="Rasmussen M.D."/>
            <person name="Reed L.K."/>
            <person name="Reenan R."/>
            <person name="Reily A."/>
            <person name="Remington K.A."/>
            <person name="Rieger T.T."/>
            <person name="Ritchie M.G."/>
            <person name="Robin C."/>
            <person name="Rogers Y.H."/>
            <person name="Rohde C."/>
            <person name="Rozas J."/>
            <person name="Rubenfield M.J."/>
            <person name="Ruiz A."/>
            <person name="Russo S."/>
            <person name="Salzberg S.L."/>
            <person name="Sanchez-Gracia A."/>
            <person name="Saranga D.J."/>
            <person name="Sato H."/>
            <person name="Schaeffer S.W."/>
            <person name="Schatz M.C."/>
            <person name="Schlenke T."/>
            <person name="Schwartz R."/>
            <person name="Segarra C."/>
            <person name="Singh R.S."/>
            <person name="Sirot L."/>
            <person name="Sirota M."/>
            <person name="Sisneros N.B."/>
            <person name="Smith C.D."/>
            <person name="Smith T.F."/>
            <person name="Spieth J."/>
            <person name="Stage D.E."/>
            <person name="Stark A."/>
            <person name="Stephan W."/>
            <person name="Strausberg R.L."/>
            <person name="Strempel S."/>
            <person name="Sturgill D."/>
            <person name="Sutton G."/>
            <person name="Sutton G.G."/>
            <person name="Tao W."/>
            <person name="Teichmann S."/>
            <person name="Tobari Y.N."/>
            <person name="Tomimura Y."/>
            <person name="Tsolas J.M."/>
            <person name="Valente V.L."/>
            <person name="Venter E."/>
            <person name="Venter J.C."/>
            <person name="Vicario S."/>
            <person name="Vieira F.G."/>
            <person name="Vilella A.J."/>
            <person name="Villasante A."/>
            <person name="Walenz B."/>
            <person name="Wang J."/>
            <person name="Wasserman M."/>
            <person name="Watts T."/>
            <person name="Wilson D."/>
            <person name="Wilson R.K."/>
            <person name="Wing R.A."/>
            <person name="Wolfner M.F."/>
            <person name="Wong A."/>
            <person name="Wong G.K."/>
            <person name="Wu C.I."/>
            <person name="Wu G."/>
            <person name="Yamamoto D."/>
            <person name="Yang H.P."/>
            <person name="Yang S.P."/>
            <person name="Yorke J.A."/>
            <person name="Yoshida K."/>
            <person name="Zdobnov E."/>
            <person name="Zhang P."/>
            <person name="Zhang Y."/>
            <person name="Zimin A.V."/>
            <person name="Baldwin J."/>
            <person name="Abdouelleil A."/>
            <person name="Abdulkadir J."/>
            <person name="Abebe A."/>
            <person name="Abera B."/>
            <person name="Abreu J."/>
            <person name="Acer S.C."/>
            <person name="Aftuck L."/>
            <person name="Alexander A."/>
            <person name="An P."/>
            <person name="Anderson E."/>
            <person name="Anderson S."/>
            <person name="Arachi H."/>
            <person name="Azer M."/>
            <person name="Bachantsang P."/>
            <person name="Barry A."/>
            <person name="Bayul T."/>
            <person name="Berlin A."/>
            <person name="Bessette D."/>
            <person name="Bloom T."/>
            <person name="Blye J."/>
            <person name="Boguslavskiy L."/>
            <person name="Bonnet C."/>
            <person name="Boukhgalter B."/>
            <person name="Bourzgui I."/>
            <person name="Brown A."/>
            <person name="Cahill P."/>
            <person name="Channer S."/>
            <person name="Cheshatsang Y."/>
            <person name="Chuda L."/>
            <person name="Citroen M."/>
            <person name="Collymore A."/>
            <person name="Cooke P."/>
            <person name="Costello M."/>
            <person name="D'Aco K."/>
            <person name="Daza R."/>
            <person name="De Haan G."/>
            <person name="DeGray S."/>
            <person name="DeMaso C."/>
            <person name="Dhargay N."/>
            <person name="Dooley K."/>
            <person name="Dooley E."/>
            <person name="Doricent M."/>
            <person name="Dorje P."/>
            <person name="Dorjee K."/>
            <person name="Dupes A."/>
            <person name="Elong R."/>
            <person name="Falk J."/>
            <person name="Farina A."/>
            <person name="Faro S."/>
            <person name="Ferguson D."/>
            <person name="Fisher S."/>
            <person name="Foley C.D."/>
            <person name="Franke A."/>
            <person name="Friedrich D."/>
            <person name="Gadbois L."/>
            <person name="Gearin G."/>
            <person name="Gearin C.R."/>
            <person name="Giannoukos G."/>
            <person name="Goode T."/>
            <person name="Graham J."/>
            <person name="Grandbois E."/>
            <person name="Grewal S."/>
            <person name="Gyaltsen K."/>
            <person name="Hafez N."/>
            <person name="Hagos B."/>
            <person name="Hall J."/>
            <person name="Henson C."/>
            <person name="Hollinger A."/>
            <person name="Honan T."/>
            <person name="Huard M.D."/>
            <person name="Hughes L."/>
            <person name="Hurhula B."/>
            <person name="Husby M.E."/>
            <person name="Kamat A."/>
            <person name="Kanga B."/>
            <person name="Kashin S."/>
            <person name="Khazanovich D."/>
            <person name="Kisner P."/>
            <person name="Lance K."/>
            <person name="Lara M."/>
            <person name="Lee W."/>
            <person name="Lennon N."/>
            <person name="Letendre F."/>
            <person name="LeVine R."/>
            <person name="Lipovsky A."/>
            <person name="Liu X."/>
            <person name="Liu J."/>
            <person name="Liu S."/>
            <person name="Lokyitsang T."/>
            <person name="Lokyitsang Y."/>
            <person name="Lubonja R."/>
            <person name="Lui A."/>
            <person name="MacDonald P."/>
            <person name="Magnisalis V."/>
            <person name="Maru K."/>
            <person name="Matthews C."/>
            <person name="McCusker W."/>
            <person name="McDonough S."/>
            <person name="Mehta T."/>
            <person name="Meldrim J."/>
            <person name="Meneus L."/>
            <person name="Mihai O."/>
            <person name="Mihalev A."/>
            <person name="Mihova T."/>
            <person name="Mittelman R."/>
            <person name="Mlenga V."/>
            <person name="Montmayeur A."/>
            <person name="Mulrain L."/>
            <person name="Navidi A."/>
            <person name="Naylor J."/>
            <person name="Negash T."/>
            <person name="Nguyen T."/>
            <person name="Nguyen N."/>
            <person name="Nicol R."/>
            <person name="Norbu C."/>
            <person name="Norbu N."/>
            <person name="Novod N."/>
            <person name="O'Neill B."/>
            <person name="Osman S."/>
            <person name="Markiewicz E."/>
            <person name="Oyono O.L."/>
            <person name="Patti C."/>
            <person name="Phunkhang P."/>
            <person name="Pierre F."/>
            <person name="Priest M."/>
            <person name="Raghuraman S."/>
            <person name="Rege F."/>
            <person name="Reyes R."/>
            <person name="Rise C."/>
            <person name="Rogov P."/>
            <person name="Ross K."/>
            <person name="Ryan E."/>
            <person name="Settipalli S."/>
            <person name="Shea T."/>
            <person name="Sherpa N."/>
            <person name="Shi L."/>
            <person name="Shih D."/>
            <person name="Sparrow T."/>
            <person name="Spaulding J."/>
            <person name="Stalker J."/>
            <person name="Stange-Thomann N."/>
            <person name="Stavropoulos S."/>
            <person name="Stone C."/>
            <person name="Strader C."/>
            <person name="Tesfaye S."/>
            <person name="Thomson T."/>
            <person name="Thoulutsang Y."/>
            <person name="Thoulutsang D."/>
            <person name="Topham K."/>
            <person name="Topping I."/>
            <person name="Tsamla T."/>
            <person name="Vassiliev H."/>
            <person name="Vo A."/>
            <person name="Wangchuk T."/>
            <person name="Wangdi T."/>
            <person name="Weiand M."/>
            <person name="Wilkinson J."/>
            <person name="Wilson A."/>
            <person name="Yadav S."/>
            <person name="Young G."/>
            <person name="Yu Q."/>
            <person name="Zembek L."/>
            <person name="Zhong D."/>
            <person name="Zimmer A."/>
            <person name="Zwirko Z."/>
            <person name="Jaffe D.B."/>
            <person name="Alvarez P."/>
            <person name="Brockman W."/>
            <person name="Butler J."/>
            <person name="Chin C."/>
            <person name="Gnerre S."/>
            <person name="Grabherr M."/>
            <person name="Kleber M."/>
            <person name="Mauceli E."/>
            <person name="MacCallum I."/>
        </authorList>
    </citation>
    <scope>NUCLEOTIDE SEQUENCE [LARGE SCALE GENOMIC DNA]</scope>
    <source>
        <strain evidence="4">Tucson 15081-1352.22</strain>
    </source>
</reference>
<name>B4KDL5_DROMO</name>
<dbReference type="Gene3D" id="1.20.58.80">
    <property type="entry name" value="Phosphotransferase system, lactose/cellobiose-type IIA subunit"/>
    <property type="match status" value="1"/>
</dbReference>
<dbReference type="EMBL" id="CH933806">
    <property type="protein sequence ID" value="EDW13849.1"/>
    <property type="molecule type" value="Genomic_DNA"/>
</dbReference>
<dbReference type="GO" id="GO:0033157">
    <property type="term" value="P:regulation of intracellular protein transport"/>
    <property type="evidence" value="ECO:0007669"/>
    <property type="project" value="EnsemblMetazoa"/>
</dbReference>
<dbReference type="InParanoid" id="B4KDL5"/>
<keyword evidence="4" id="KW-1185">Reference proteome</keyword>
<dbReference type="OMA" id="WYVGTEW"/>
<dbReference type="Gene3D" id="2.40.30.320">
    <property type="match status" value="1"/>
</dbReference>
<dbReference type="GO" id="GO:0005829">
    <property type="term" value="C:cytosol"/>
    <property type="evidence" value="ECO:0007669"/>
    <property type="project" value="EnsemblMetazoa"/>
</dbReference>
<dbReference type="eggNOG" id="ENOG502SFXB">
    <property type="taxonomic scope" value="Eukaryota"/>
</dbReference>
<gene>
    <name evidence="3" type="primary">Dmoj\GI23937</name>
    <name evidence="3" type="ORF">Dmoj_GI23937</name>
</gene>
<dbReference type="OrthoDB" id="433738at2759"/>
<dbReference type="Pfam" id="PF18023">
    <property type="entry name" value="FKBP_N_2"/>
    <property type="match status" value="1"/>
</dbReference>
<evidence type="ECO:0000313" key="4">
    <source>
        <dbReference type="Proteomes" id="UP000009192"/>
    </source>
</evidence>
<dbReference type="InterPro" id="IPR048919">
    <property type="entry name" value="Bdbt-like_TPR"/>
</dbReference>